<dbReference type="SMART" id="SM00255">
    <property type="entry name" value="TIR"/>
    <property type="match status" value="1"/>
</dbReference>
<dbReference type="FunFam" id="3.40.50.10140:FF:000007">
    <property type="entry name" value="Disease resistance protein (TIR-NBS-LRR class)"/>
    <property type="match status" value="1"/>
</dbReference>
<evidence type="ECO:0000256" key="5">
    <source>
        <dbReference type="ARBA" id="ARBA00047304"/>
    </source>
</evidence>
<feature type="domain" description="TIR" evidence="6">
    <location>
        <begin position="3"/>
        <end position="167"/>
    </location>
</feature>
<dbReference type="AlphaFoldDB" id="A0AAN9JJ55"/>
<dbReference type="InterPro" id="IPR035897">
    <property type="entry name" value="Toll_tir_struct_dom_sf"/>
</dbReference>
<dbReference type="Pfam" id="PF01582">
    <property type="entry name" value="TIR"/>
    <property type="match status" value="1"/>
</dbReference>
<evidence type="ECO:0000256" key="3">
    <source>
        <dbReference type="ARBA" id="ARBA00022821"/>
    </source>
</evidence>
<dbReference type="SUPFAM" id="SSF52200">
    <property type="entry name" value="Toll/Interleukin receptor TIR domain"/>
    <property type="match status" value="1"/>
</dbReference>
<accession>A0AAN9JJ55</accession>
<evidence type="ECO:0000256" key="4">
    <source>
        <dbReference type="ARBA" id="ARBA00023027"/>
    </source>
</evidence>
<evidence type="ECO:0000259" key="6">
    <source>
        <dbReference type="PROSITE" id="PS50104"/>
    </source>
</evidence>
<dbReference type="GO" id="GO:0061809">
    <property type="term" value="F:NAD+ nucleosidase activity, cyclic ADP-ribose generating"/>
    <property type="evidence" value="ECO:0007669"/>
    <property type="project" value="UniProtKB-EC"/>
</dbReference>
<dbReference type="Gene3D" id="3.40.50.10140">
    <property type="entry name" value="Toll/interleukin-1 receptor homology (TIR) domain"/>
    <property type="match status" value="1"/>
</dbReference>
<keyword evidence="4" id="KW-0520">NAD</keyword>
<dbReference type="InterPro" id="IPR000157">
    <property type="entry name" value="TIR_dom"/>
</dbReference>
<gene>
    <name evidence="7" type="ORF">RJT34_11012</name>
</gene>
<reference evidence="7 8" key="1">
    <citation type="submission" date="2024-01" db="EMBL/GenBank/DDBJ databases">
        <title>The genomes of 5 underutilized Papilionoideae crops provide insights into root nodulation and disease resistance.</title>
        <authorList>
            <person name="Yuan L."/>
        </authorList>
    </citation>
    <scope>NUCLEOTIDE SEQUENCE [LARGE SCALE GENOMIC DNA]</scope>
    <source>
        <strain evidence="7">LY-2023</strain>
        <tissue evidence="7">Leaf</tissue>
    </source>
</reference>
<comment type="caution">
    <text evidence="7">The sequence shown here is derived from an EMBL/GenBank/DDBJ whole genome shotgun (WGS) entry which is preliminary data.</text>
</comment>
<evidence type="ECO:0000256" key="1">
    <source>
        <dbReference type="ARBA" id="ARBA00011982"/>
    </source>
</evidence>
<dbReference type="PANTHER" id="PTHR32009:SF39">
    <property type="entry name" value="TIR DOMAIN-CONTAINING PROTEIN"/>
    <property type="match status" value="1"/>
</dbReference>
<organism evidence="7 8">
    <name type="scientific">Clitoria ternatea</name>
    <name type="common">Butterfly pea</name>
    <dbReference type="NCBI Taxonomy" id="43366"/>
    <lineage>
        <taxon>Eukaryota</taxon>
        <taxon>Viridiplantae</taxon>
        <taxon>Streptophyta</taxon>
        <taxon>Embryophyta</taxon>
        <taxon>Tracheophyta</taxon>
        <taxon>Spermatophyta</taxon>
        <taxon>Magnoliopsida</taxon>
        <taxon>eudicotyledons</taxon>
        <taxon>Gunneridae</taxon>
        <taxon>Pentapetalae</taxon>
        <taxon>rosids</taxon>
        <taxon>fabids</taxon>
        <taxon>Fabales</taxon>
        <taxon>Fabaceae</taxon>
        <taxon>Papilionoideae</taxon>
        <taxon>50 kb inversion clade</taxon>
        <taxon>NPAAA clade</taxon>
        <taxon>indigoferoid/millettioid clade</taxon>
        <taxon>Phaseoleae</taxon>
        <taxon>Clitoria</taxon>
    </lineage>
</organism>
<sequence>MAFKYDVFISFRGEDTRYNFIGFLHKELFRKGISAFVDDKDLKIGQGISPSLSEAIEESKILLVVFSQNYASSMWCLDELVKIIDCSKRNNSKQLVFPIFYHVDPSHIRHQRNEYGKAMTEHKERFGEGSQRVQAWISALSEAANFPGQHITGAAGLWHWKDVIEVLTEDYAGIEIQGIMLDPPERQEVVWSDTAIKELPNSIGKLTGLVSIEMPSSKKLTNLPNSLFTLPNFVAIKIGGSLQLRESFRRMRHKGFGYNWCLFVLVRGDLVKRIKIGGVGVVVA</sequence>
<dbReference type="EC" id="3.2.2.6" evidence="1"/>
<dbReference type="Proteomes" id="UP001359559">
    <property type="component" value="Unassembled WGS sequence"/>
</dbReference>
<keyword evidence="2" id="KW-0378">Hydrolase</keyword>
<evidence type="ECO:0000313" key="8">
    <source>
        <dbReference type="Proteomes" id="UP001359559"/>
    </source>
</evidence>
<evidence type="ECO:0000256" key="2">
    <source>
        <dbReference type="ARBA" id="ARBA00022801"/>
    </source>
</evidence>
<dbReference type="EMBL" id="JAYKXN010000003">
    <property type="protein sequence ID" value="KAK7300175.1"/>
    <property type="molecule type" value="Genomic_DNA"/>
</dbReference>
<dbReference type="Pfam" id="PF23286">
    <property type="entry name" value="LRR_13"/>
    <property type="match status" value="1"/>
</dbReference>
<name>A0AAN9JJ55_CLITE</name>
<dbReference type="InterPro" id="IPR058546">
    <property type="entry name" value="RPS4B/Roq1-like_LRR"/>
</dbReference>
<proteinExistence type="predicted"/>
<protein>
    <recommendedName>
        <fullName evidence="1">ADP-ribosyl cyclase/cyclic ADP-ribose hydrolase</fullName>
        <ecNumber evidence="1">3.2.2.6</ecNumber>
    </recommendedName>
</protein>
<dbReference type="GO" id="GO:0007165">
    <property type="term" value="P:signal transduction"/>
    <property type="evidence" value="ECO:0007669"/>
    <property type="project" value="InterPro"/>
</dbReference>
<dbReference type="PROSITE" id="PS50104">
    <property type="entry name" value="TIR"/>
    <property type="match status" value="1"/>
</dbReference>
<comment type="catalytic activity">
    <reaction evidence="5">
        <text>NAD(+) + H2O = ADP-D-ribose + nicotinamide + H(+)</text>
        <dbReference type="Rhea" id="RHEA:16301"/>
        <dbReference type="ChEBI" id="CHEBI:15377"/>
        <dbReference type="ChEBI" id="CHEBI:15378"/>
        <dbReference type="ChEBI" id="CHEBI:17154"/>
        <dbReference type="ChEBI" id="CHEBI:57540"/>
        <dbReference type="ChEBI" id="CHEBI:57967"/>
        <dbReference type="EC" id="3.2.2.6"/>
    </reaction>
    <physiologicalReaction direction="left-to-right" evidence="5">
        <dbReference type="Rhea" id="RHEA:16302"/>
    </physiologicalReaction>
</comment>
<evidence type="ECO:0000313" key="7">
    <source>
        <dbReference type="EMBL" id="KAK7300175.1"/>
    </source>
</evidence>
<keyword evidence="3" id="KW-0611">Plant defense</keyword>
<dbReference type="PANTHER" id="PTHR32009">
    <property type="entry name" value="TMV RESISTANCE PROTEIN N-LIKE"/>
    <property type="match status" value="1"/>
</dbReference>
<keyword evidence="8" id="KW-1185">Reference proteome</keyword>